<accession>A0A2H6KHD3</accession>
<dbReference type="VEuPathDB" id="PiroplasmaDB:BOVATA_039000"/>
<reference evidence="2 3" key="1">
    <citation type="journal article" date="2017" name="BMC Genomics">
        <title>Whole-genome assembly of Babesia ovata and comparative genomics between closely related pathogens.</title>
        <authorList>
            <person name="Yamagishi J."/>
            <person name="Asada M."/>
            <person name="Hakimi H."/>
            <person name="Tanaka T.Q."/>
            <person name="Sugimoto C."/>
            <person name="Kawazu S."/>
        </authorList>
    </citation>
    <scope>NUCLEOTIDE SEQUENCE [LARGE SCALE GENOMIC DNA]</scope>
    <source>
        <strain evidence="2 3">Miyake</strain>
    </source>
</reference>
<keyword evidence="1" id="KW-0472">Membrane</keyword>
<dbReference type="EMBL" id="BDSA01000004">
    <property type="protein sequence ID" value="GBE62407.1"/>
    <property type="molecule type" value="Genomic_DNA"/>
</dbReference>
<gene>
    <name evidence="2" type="ORF">BOVATA_039000</name>
</gene>
<proteinExistence type="predicted"/>
<feature type="transmembrane region" description="Helical" evidence="1">
    <location>
        <begin position="271"/>
        <end position="290"/>
    </location>
</feature>
<keyword evidence="3" id="KW-1185">Reference proteome</keyword>
<dbReference type="AlphaFoldDB" id="A0A2H6KHD3"/>
<evidence type="ECO:0000313" key="3">
    <source>
        <dbReference type="Proteomes" id="UP000236319"/>
    </source>
</evidence>
<dbReference type="OrthoDB" id="366863at2759"/>
<evidence type="ECO:0000256" key="1">
    <source>
        <dbReference type="SAM" id="Phobius"/>
    </source>
</evidence>
<name>A0A2H6KHD3_9APIC</name>
<dbReference type="Proteomes" id="UP000236319">
    <property type="component" value="Unassembled WGS sequence"/>
</dbReference>
<keyword evidence="1" id="KW-1133">Transmembrane helix</keyword>
<dbReference type="GeneID" id="39876177"/>
<organism evidence="2 3">
    <name type="scientific">Babesia ovata</name>
    <dbReference type="NCBI Taxonomy" id="189622"/>
    <lineage>
        <taxon>Eukaryota</taxon>
        <taxon>Sar</taxon>
        <taxon>Alveolata</taxon>
        <taxon>Apicomplexa</taxon>
        <taxon>Aconoidasida</taxon>
        <taxon>Piroplasmida</taxon>
        <taxon>Babesiidae</taxon>
        <taxon>Babesia</taxon>
    </lineage>
</organism>
<keyword evidence="1" id="KW-0812">Transmembrane</keyword>
<evidence type="ECO:0000313" key="2">
    <source>
        <dbReference type="EMBL" id="GBE62407.1"/>
    </source>
</evidence>
<sequence>MAVAKKLTNKCGCDKNYCTKHGDPCGDANCKVFKSCCPPNCQFCVKKECIEGERCKCYFCECDCQKDDEVKKGNKLCKNSTACKLCAEKCKDVKDKRCLCFLCNCGDHCDGVNCQCCKWCNPYSRCPGPDNCDQKEDKHDEKECNKGMCARSPGTCGVCVCKDKVKSASAECSECKCSCNGDCPRTKCFKAKHGPKHNCDCTTDKYAVKCVCECTCNCSSYGQHYCSEHIDISECSGKGCSTVIYYAGRCRFKCTNCGKLCSQDEFRRRCYIGVPILLIAVAIIVAWRKYPEKFRKVYYKLSAATTNSFKSSGASTNLAGGRIHEEMDTDEYSAFPFKGLM</sequence>
<protein>
    <submittedName>
        <fullName evidence="2">Uncharacterized protein</fullName>
    </submittedName>
</protein>
<comment type="caution">
    <text evidence="2">The sequence shown here is derived from an EMBL/GenBank/DDBJ whole genome shotgun (WGS) entry which is preliminary data.</text>
</comment>
<dbReference type="RefSeq" id="XP_028868650.1">
    <property type="nucleotide sequence ID" value="XM_029012817.1"/>
</dbReference>